<dbReference type="EMBL" id="JARACI010001202">
    <property type="protein sequence ID" value="MDD9208236.1"/>
    <property type="molecule type" value="Genomic_DNA"/>
</dbReference>
<evidence type="ECO:0000256" key="4">
    <source>
        <dbReference type="ARBA" id="ARBA00022807"/>
    </source>
</evidence>
<dbReference type="InterPro" id="IPR051794">
    <property type="entry name" value="PG_Endopeptidase_C40"/>
</dbReference>
<comment type="similarity">
    <text evidence="1">Belongs to the peptidase C40 family.</text>
</comment>
<dbReference type="PANTHER" id="PTHR47359:SF3">
    <property type="entry name" value="NLP_P60 DOMAIN-CONTAINING PROTEIN-RELATED"/>
    <property type="match status" value="1"/>
</dbReference>
<evidence type="ECO:0000313" key="7">
    <source>
        <dbReference type="EMBL" id="MDD9208236.1"/>
    </source>
</evidence>
<name>A0ABT5U1M2_9MICO</name>
<dbReference type="Gene3D" id="3.90.1720.10">
    <property type="entry name" value="endopeptidase domain like (from Nostoc punctiforme)"/>
    <property type="match status" value="1"/>
</dbReference>
<dbReference type="PANTHER" id="PTHR47359">
    <property type="entry name" value="PEPTIDOGLYCAN DL-ENDOPEPTIDASE CWLO"/>
    <property type="match status" value="1"/>
</dbReference>
<proteinExistence type="inferred from homology"/>
<dbReference type="SUPFAM" id="SSF69318">
    <property type="entry name" value="Integrin alpha N-terminal domain"/>
    <property type="match status" value="1"/>
</dbReference>
<keyword evidence="5" id="KW-0732">Signal</keyword>
<evidence type="ECO:0000259" key="6">
    <source>
        <dbReference type="PROSITE" id="PS51935"/>
    </source>
</evidence>
<organism evidence="7 8">
    <name type="scientific">Georgenia halotolerans</name>
    <dbReference type="NCBI Taxonomy" id="3028317"/>
    <lineage>
        <taxon>Bacteria</taxon>
        <taxon>Bacillati</taxon>
        <taxon>Actinomycetota</taxon>
        <taxon>Actinomycetes</taxon>
        <taxon>Micrococcales</taxon>
        <taxon>Bogoriellaceae</taxon>
        <taxon>Georgenia</taxon>
    </lineage>
</organism>
<comment type="caution">
    <text evidence="7">The sequence shown here is derived from an EMBL/GenBank/DDBJ whole genome shotgun (WGS) entry which is preliminary data.</text>
</comment>
<feature type="chain" id="PRO_5045682820" evidence="5">
    <location>
        <begin position="28"/>
        <end position="396"/>
    </location>
</feature>
<dbReference type="InterPro" id="IPR000064">
    <property type="entry name" value="NLP_P60_dom"/>
</dbReference>
<evidence type="ECO:0000256" key="3">
    <source>
        <dbReference type="ARBA" id="ARBA00022801"/>
    </source>
</evidence>
<feature type="domain" description="NlpC/P60" evidence="6">
    <location>
        <begin position="275"/>
        <end position="396"/>
    </location>
</feature>
<dbReference type="Proteomes" id="UP001165561">
    <property type="component" value="Unassembled WGS sequence"/>
</dbReference>
<sequence>MQPLPVRRTLFTAAALATITGMPAAPAAADSAVGGHGDDYHLSDDFSGRTSVAFSYGPADADVYVGDWDGDGRDSLAYRQGSTFHVRQSTSSGGPDRVFTYGRPGDDVLVGDWDGDGVDTLAVRRGNEYHVKNSVDSGPADRVIRYGRAGDEVLVGDFDGNRTDSLHVRRGADYHLKHTISGGPADQVVTFGHADDDIYVGDWDGDGRDGLGVRRGSAYHLTDALGSGRTDAVVGYGRGTDTTMVGDWDGDGRDSLGVRRGQAAPAPVKTASSTGTVASVALDWARTQLGVPYVWGGTGSVGYDCSGLTMRAYERAGVSLPRTTRAQWAATERVPVDDLRPGDLMFYSSNGQASGIYHVAIYAGGNARVHAPAPGKTVEEVPVYTGNLLPYGGRVA</sequence>
<gene>
    <name evidence="7" type="ORF">PU560_17470</name>
</gene>
<dbReference type="Pfam" id="PF00877">
    <property type="entry name" value="NLPC_P60"/>
    <property type="match status" value="1"/>
</dbReference>
<keyword evidence="3" id="KW-0378">Hydrolase</keyword>
<dbReference type="SUPFAM" id="SSF54001">
    <property type="entry name" value="Cysteine proteinases"/>
    <property type="match status" value="1"/>
</dbReference>
<evidence type="ECO:0000313" key="8">
    <source>
        <dbReference type="Proteomes" id="UP001165561"/>
    </source>
</evidence>
<dbReference type="PROSITE" id="PS51935">
    <property type="entry name" value="NLPC_P60"/>
    <property type="match status" value="1"/>
</dbReference>
<dbReference type="InterPro" id="IPR038765">
    <property type="entry name" value="Papain-like_cys_pep_sf"/>
</dbReference>
<feature type="signal peptide" evidence="5">
    <location>
        <begin position="1"/>
        <end position="27"/>
    </location>
</feature>
<keyword evidence="8" id="KW-1185">Reference proteome</keyword>
<evidence type="ECO:0000256" key="5">
    <source>
        <dbReference type="SAM" id="SignalP"/>
    </source>
</evidence>
<accession>A0ABT5U1M2</accession>
<evidence type="ECO:0000256" key="1">
    <source>
        <dbReference type="ARBA" id="ARBA00007074"/>
    </source>
</evidence>
<dbReference type="InterPro" id="IPR028994">
    <property type="entry name" value="Integrin_alpha_N"/>
</dbReference>
<reference evidence="7" key="1">
    <citation type="submission" date="2023-02" db="EMBL/GenBank/DDBJ databases">
        <title>Georgenia sp.10Sc9-8, isolated from a soil sample collected from the Taklamakan desert.</title>
        <authorList>
            <person name="Liu S."/>
        </authorList>
    </citation>
    <scope>NUCLEOTIDE SEQUENCE</scope>
    <source>
        <strain evidence="7">10Sc9-8</strain>
    </source>
</reference>
<protein>
    <submittedName>
        <fullName evidence="7">C40 family peptidase</fullName>
    </submittedName>
</protein>
<evidence type="ECO:0000256" key="2">
    <source>
        <dbReference type="ARBA" id="ARBA00022670"/>
    </source>
</evidence>
<keyword evidence="4" id="KW-0788">Thiol protease</keyword>
<keyword evidence="2" id="KW-0645">Protease</keyword>